<protein>
    <submittedName>
        <fullName evidence="1">Uncharacterized protein</fullName>
    </submittedName>
</protein>
<dbReference type="EMBL" id="HACA01014460">
    <property type="protein sequence ID" value="CDW31821.1"/>
    <property type="molecule type" value="Transcribed_RNA"/>
</dbReference>
<sequence length="48" mass="5183">MSPSLSESVSESILVSWMLLASKSCFTSSFLSIVSLRISLEDLGSPEM</sequence>
<organism evidence="1">
    <name type="scientific">Lepeophtheirus salmonis</name>
    <name type="common">Salmon louse</name>
    <name type="synonym">Caligus salmonis</name>
    <dbReference type="NCBI Taxonomy" id="72036"/>
    <lineage>
        <taxon>Eukaryota</taxon>
        <taxon>Metazoa</taxon>
        <taxon>Ecdysozoa</taxon>
        <taxon>Arthropoda</taxon>
        <taxon>Crustacea</taxon>
        <taxon>Multicrustacea</taxon>
        <taxon>Hexanauplia</taxon>
        <taxon>Copepoda</taxon>
        <taxon>Siphonostomatoida</taxon>
        <taxon>Caligidae</taxon>
        <taxon>Lepeophtheirus</taxon>
    </lineage>
</organism>
<name>A0A0K2U2A8_LEPSM</name>
<proteinExistence type="predicted"/>
<reference evidence="1" key="1">
    <citation type="submission" date="2014-05" db="EMBL/GenBank/DDBJ databases">
        <authorList>
            <person name="Chronopoulou M."/>
        </authorList>
    </citation>
    <scope>NUCLEOTIDE SEQUENCE</scope>
    <source>
        <tissue evidence="1">Whole organism</tissue>
    </source>
</reference>
<dbReference type="AlphaFoldDB" id="A0A0K2U2A8"/>
<evidence type="ECO:0000313" key="1">
    <source>
        <dbReference type="EMBL" id="CDW31821.1"/>
    </source>
</evidence>
<accession>A0A0K2U2A8</accession>